<evidence type="ECO:0000313" key="1">
    <source>
        <dbReference type="EMBL" id="GAL63344.1"/>
    </source>
</evidence>
<organism evidence="1 2">
    <name type="scientific">Algibacter lectus</name>
    <dbReference type="NCBI Taxonomy" id="221126"/>
    <lineage>
        <taxon>Bacteria</taxon>
        <taxon>Pseudomonadati</taxon>
        <taxon>Bacteroidota</taxon>
        <taxon>Flavobacteriia</taxon>
        <taxon>Flavobacteriales</taxon>
        <taxon>Flavobacteriaceae</taxon>
        <taxon>Algibacter</taxon>
    </lineage>
</organism>
<reference evidence="1 2" key="1">
    <citation type="journal article" date="2014" name="Genome Announc.">
        <title>Draft Genome Sequences of Marine Flavobacterium Algibacter lectus Strains SS8 and NR4.</title>
        <authorList>
            <person name="Takatani N."/>
            <person name="Nakanishi M."/>
            <person name="Meirelles P."/>
            <person name="Mino S."/>
            <person name="Suda W."/>
            <person name="Oshima K."/>
            <person name="Hattori M."/>
            <person name="Ohkuma M."/>
            <person name="Hosokawa M."/>
            <person name="Miyashita K."/>
            <person name="Thompson F.L."/>
            <person name="Niwa A."/>
            <person name="Sawabe T."/>
            <person name="Sawabe T."/>
        </authorList>
    </citation>
    <scope>NUCLEOTIDE SEQUENCE [LARGE SCALE GENOMIC DNA]</scope>
    <source>
        <strain evidence="1 2">JCM 19300</strain>
    </source>
</reference>
<name>A0A090VJ13_9FLAO</name>
<gene>
    <name evidence="1" type="ORF">JCM19300_1690</name>
</gene>
<dbReference type="Proteomes" id="UP000029644">
    <property type="component" value="Unassembled WGS sequence"/>
</dbReference>
<protein>
    <submittedName>
        <fullName evidence="1">Uncharacterized protein</fullName>
    </submittedName>
</protein>
<evidence type="ECO:0000313" key="2">
    <source>
        <dbReference type="Proteomes" id="UP000029644"/>
    </source>
</evidence>
<proteinExistence type="predicted"/>
<comment type="caution">
    <text evidence="1">The sequence shown here is derived from an EMBL/GenBank/DDBJ whole genome shotgun (WGS) entry which is preliminary data.</text>
</comment>
<sequence length="50" mass="5819">MFISQAYQCYQVLHEEKSSISKTSKQTKTDASFAQKLKQVFSVKKRVFQS</sequence>
<dbReference type="EMBL" id="BBNQ01000011">
    <property type="protein sequence ID" value="GAL63344.1"/>
    <property type="molecule type" value="Genomic_DNA"/>
</dbReference>
<dbReference type="AlphaFoldDB" id="A0A090VJ13"/>
<accession>A0A090VJ13</accession>